<evidence type="ECO:0000313" key="1">
    <source>
        <dbReference type="EMBL" id="KAJ8446788.1"/>
    </source>
</evidence>
<dbReference type="Proteomes" id="UP001153076">
    <property type="component" value="Unassembled WGS sequence"/>
</dbReference>
<proteinExistence type="predicted"/>
<dbReference type="AlphaFoldDB" id="A0A9Q1QL82"/>
<protein>
    <submittedName>
        <fullName evidence="1">Uncharacterized protein</fullName>
    </submittedName>
</protein>
<comment type="caution">
    <text evidence="1">The sequence shown here is derived from an EMBL/GenBank/DDBJ whole genome shotgun (WGS) entry which is preliminary data.</text>
</comment>
<dbReference type="EMBL" id="JAKOGI010000048">
    <property type="protein sequence ID" value="KAJ8446788.1"/>
    <property type="molecule type" value="Genomic_DNA"/>
</dbReference>
<evidence type="ECO:0000313" key="2">
    <source>
        <dbReference type="Proteomes" id="UP001153076"/>
    </source>
</evidence>
<accession>A0A9Q1QL82</accession>
<name>A0A9Q1QL82_9CARY</name>
<organism evidence="1 2">
    <name type="scientific">Carnegiea gigantea</name>
    <dbReference type="NCBI Taxonomy" id="171969"/>
    <lineage>
        <taxon>Eukaryota</taxon>
        <taxon>Viridiplantae</taxon>
        <taxon>Streptophyta</taxon>
        <taxon>Embryophyta</taxon>
        <taxon>Tracheophyta</taxon>
        <taxon>Spermatophyta</taxon>
        <taxon>Magnoliopsida</taxon>
        <taxon>eudicotyledons</taxon>
        <taxon>Gunneridae</taxon>
        <taxon>Pentapetalae</taxon>
        <taxon>Caryophyllales</taxon>
        <taxon>Cactineae</taxon>
        <taxon>Cactaceae</taxon>
        <taxon>Cactoideae</taxon>
        <taxon>Echinocereeae</taxon>
        <taxon>Carnegiea</taxon>
    </lineage>
</organism>
<sequence>MECHQMRASHMMVMKVVRCRKVMGKRKRVTWYELVLKFLKMRASHLMLMERPVGNCKLVTWCKRVMQFHKMKASHMMVMEVVRHRKLMGKCKLGSWHRLEFHQMRAFHMMVMEMVRCKKLMEDCKWEIWCKPVLEFHKMRAFRMMVVDDDGAGELYNFHMMVMGVVRCKTLMEKCKLEIWCNPVFEFHKMRAYHIDGDGVGKL</sequence>
<reference evidence="1" key="1">
    <citation type="submission" date="2022-04" db="EMBL/GenBank/DDBJ databases">
        <title>Carnegiea gigantea Genome sequencing and assembly v2.</title>
        <authorList>
            <person name="Copetti D."/>
            <person name="Sanderson M.J."/>
            <person name="Burquez A."/>
            <person name="Wojciechowski M.F."/>
        </authorList>
    </citation>
    <scope>NUCLEOTIDE SEQUENCE</scope>
    <source>
        <strain evidence="1">SGP5-SGP5p</strain>
        <tissue evidence="1">Aerial part</tissue>
    </source>
</reference>
<keyword evidence="2" id="KW-1185">Reference proteome</keyword>
<gene>
    <name evidence="1" type="ORF">Cgig2_016098</name>
</gene>